<dbReference type="VEuPathDB" id="FungiDB:CCM_03314"/>
<accession>A0A2H4SDQ6</accession>
<evidence type="ECO:0000313" key="2">
    <source>
        <dbReference type="EMBL" id="ATY61226.1"/>
    </source>
</evidence>
<dbReference type="PANTHER" id="PTHR12905:SF0">
    <property type="entry name" value="CALCINEURIN-LIKE PHOSPHOESTERASE DOMAIN-CONTAINING PROTEIN"/>
    <property type="match status" value="1"/>
</dbReference>
<evidence type="ECO:0000313" key="3">
    <source>
        <dbReference type="Proteomes" id="UP000323067"/>
    </source>
</evidence>
<dbReference type="InterPro" id="IPR029052">
    <property type="entry name" value="Metallo-depent_PP-like"/>
</dbReference>
<evidence type="ECO:0000259" key="1">
    <source>
        <dbReference type="Pfam" id="PF00149"/>
    </source>
</evidence>
<sequence>MARIKTRILIISDTHGHTPASSRASADLSPTSDFAVAVTGYRLPLPAADVVLHCGDLTTRSTPPELSRTLNMLRGLRAPLKIIIPGNHDRLLDAAFWHDDAGGYNDPEYHTEALELLRAAEEDDGIVYIGGHSEGAHTFPLANGAVLRLYASPWTPEYGVWGFQYRPEDGHAFDIPAGIDIAMTHGPPRDVLDLAGFALPQFNMQPTPAGCPDLFAAVARARPRVHCFGHIHEAWGAYLARWKTGDHAPGPATAEQAIDAARSRSIVALADIKPMTHLHPPATPAQVEQLMDWSAKMGVSIDWEKETGAADEDGRVGGEHTLFVNAAIEGYRQEPSQLPFIVDMLLDEVPPSSS</sequence>
<dbReference type="Proteomes" id="UP000323067">
    <property type="component" value="Chromosome vi"/>
</dbReference>
<name>A0A2H4SDQ6_CORMI</name>
<dbReference type="CDD" id="cd07379">
    <property type="entry name" value="MPP_239FB"/>
    <property type="match status" value="1"/>
</dbReference>
<dbReference type="InterPro" id="IPR004843">
    <property type="entry name" value="Calcineurin-like_PHP"/>
</dbReference>
<dbReference type="AlphaFoldDB" id="A0A2H4SDQ6"/>
<gene>
    <name evidence="2" type="ORF">A9K55_005663</name>
</gene>
<dbReference type="Gene3D" id="3.60.21.10">
    <property type="match status" value="1"/>
</dbReference>
<dbReference type="OMA" id="KVYASPW"/>
<dbReference type="InterPro" id="IPR051693">
    <property type="entry name" value="UPF0046_metallophosphoest"/>
</dbReference>
<dbReference type="VEuPathDB" id="FungiDB:A9K55_005663"/>
<dbReference type="EMBL" id="CP023323">
    <property type="protein sequence ID" value="ATY61226.1"/>
    <property type="molecule type" value="Genomic_DNA"/>
</dbReference>
<protein>
    <submittedName>
        <fullName evidence="2">Metallophosphoesterase</fullName>
    </submittedName>
</protein>
<organism evidence="2 3">
    <name type="scientific">Cordyceps militaris</name>
    <name type="common">Caterpillar fungus</name>
    <name type="synonym">Clavaria militaris</name>
    <dbReference type="NCBI Taxonomy" id="73501"/>
    <lineage>
        <taxon>Eukaryota</taxon>
        <taxon>Fungi</taxon>
        <taxon>Dikarya</taxon>
        <taxon>Ascomycota</taxon>
        <taxon>Pezizomycotina</taxon>
        <taxon>Sordariomycetes</taxon>
        <taxon>Hypocreomycetidae</taxon>
        <taxon>Hypocreales</taxon>
        <taxon>Cordycipitaceae</taxon>
        <taxon>Cordyceps</taxon>
    </lineage>
</organism>
<dbReference type="OrthoDB" id="630188at2759"/>
<reference evidence="2 3" key="1">
    <citation type="journal article" date="2017" name="BMC Genomics">
        <title>Chromosome level assembly and secondary metabolite potential of the parasitic fungus Cordyceps militaris.</title>
        <authorList>
            <person name="Kramer G.J."/>
            <person name="Nodwell J.R."/>
        </authorList>
    </citation>
    <scope>NUCLEOTIDE SEQUENCE [LARGE SCALE GENOMIC DNA]</scope>
    <source>
        <strain evidence="2 3">ATCC 34164</strain>
    </source>
</reference>
<dbReference type="Pfam" id="PF00149">
    <property type="entry name" value="Metallophos"/>
    <property type="match status" value="1"/>
</dbReference>
<dbReference type="PANTHER" id="PTHR12905">
    <property type="entry name" value="METALLOPHOSPHOESTERASE"/>
    <property type="match status" value="1"/>
</dbReference>
<dbReference type="SUPFAM" id="SSF56300">
    <property type="entry name" value="Metallo-dependent phosphatases"/>
    <property type="match status" value="1"/>
</dbReference>
<proteinExistence type="predicted"/>
<feature type="domain" description="Calcineurin-like phosphoesterase" evidence="1">
    <location>
        <begin position="7"/>
        <end position="233"/>
    </location>
</feature>
<dbReference type="GO" id="GO:0016787">
    <property type="term" value="F:hydrolase activity"/>
    <property type="evidence" value="ECO:0007669"/>
    <property type="project" value="InterPro"/>
</dbReference>